<dbReference type="EMBL" id="LAJE02000066">
    <property type="protein sequence ID" value="OEO32601.1"/>
    <property type="molecule type" value="Genomic_DNA"/>
</dbReference>
<proteinExistence type="predicted"/>
<accession>A0A1E5XVL3</accession>
<feature type="transmembrane region" description="Helical" evidence="1">
    <location>
        <begin position="63"/>
        <end position="83"/>
    </location>
</feature>
<evidence type="ECO:0000313" key="2">
    <source>
        <dbReference type="EMBL" id="OEO32601.1"/>
    </source>
</evidence>
<sequence length="181" mass="20965">MVYRVQSMSFHYVPDYREVAAAHNRMRKSLLRPLDYLVRWAIVPYYAAVIVIATLISGYVGSLWRGADMVTMIATLLAAYYLWEKVFRRRCLGYFIRRLQRFEPVRSTTVAVDERGLTHSDEFSSHWLDWRTVRAAELTKEGILVTFGAQGLLVPNRAFPDLDARDSFVELVNRSARAEQV</sequence>
<name>A0A1E5XVL3_9HYPH</name>
<protein>
    <recommendedName>
        <fullName evidence="4">YcxB-like protein domain-containing protein</fullName>
    </recommendedName>
</protein>
<dbReference type="Proteomes" id="UP000095463">
    <property type="component" value="Unassembled WGS sequence"/>
</dbReference>
<gene>
    <name evidence="2" type="ORF">VW23_010715</name>
</gene>
<keyword evidence="1" id="KW-0812">Transmembrane</keyword>
<reference evidence="2 3" key="1">
    <citation type="journal article" date="2015" name="Genome Announc.">
        <title>Genome Assemblies of Three Soil-Associated Devosia species: D. insulae, D. limi, and D. soli.</title>
        <authorList>
            <person name="Hassan Y.I."/>
            <person name="Lepp D."/>
            <person name="Zhou T."/>
        </authorList>
    </citation>
    <scope>NUCLEOTIDE SEQUENCE [LARGE SCALE GENOMIC DNA]</scope>
    <source>
        <strain evidence="2 3">DS-56</strain>
    </source>
</reference>
<evidence type="ECO:0000256" key="1">
    <source>
        <dbReference type="SAM" id="Phobius"/>
    </source>
</evidence>
<evidence type="ECO:0008006" key="4">
    <source>
        <dbReference type="Google" id="ProtNLM"/>
    </source>
</evidence>
<comment type="caution">
    <text evidence="2">The sequence shown here is derived from an EMBL/GenBank/DDBJ whole genome shotgun (WGS) entry which is preliminary data.</text>
</comment>
<keyword evidence="1" id="KW-0472">Membrane</keyword>
<evidence type="ECO:0000313" key="3">
    <source>
        <dbReference type="Proteomes" id="UP000095463"/>
    </source>
</evidence>
<organism evidence="2 3">
    <name type="scientific">Devosia insulae DS-56</name>
    <dbReference type="NCBI Taxonomy" id="1116389"/>
    <lineage>
        <taxon>Bacteria</taxon>
        <taxon>Pseudomonadati</taxon>
        <taxon>Pseudomonadota</taxon>
        <taxon>Alphaproteobacteria</taxon>
        <taxon>Hyphomicrobiales</taxon>
        <taxon>Devosiaceae</taxon>
        <taxon>Devosia</taxon>
    </lineage>
</organism>
<dbReference type="AlphaFoldDB" id="A0A1E5XVL3"/>
<keyword evidence="1" id="KW-1133">Transmembrane helix</keyword>
<feature type="transmembrane region" description="Helical" evidence="1">
    <location>
        <begin position="36"/>
        <end position="57"/>
    </location>
</feature>
<keyword evidence="3" id="KW-1185">Reference proteome</keyword>